<feature type="domain" description="Lantibiotic dehydratase N-terminal" evidence="1">
    <location>
        <begin position="50"/>
        <end position="712"/>
    </location>
</feature>
<evidence type="ECO:0000259" key="2">
    <source>
        <dbReference type="Pfam" id="PF14028"/>
    </source>
</evidence>
<proteinExistence type="predicted"/>
<comment type="caution">
    <text evidence="3">The sequence shown here is derived from an EMBL/GenBank/DDBJ whole genome shotgun (WGS) entry which is preliminary data.</text>
</comment>
<protein>
    <recommendedName>
        <fullName evidence="5">Lantibiotic dehydratase</fullName>
    </recommendedName>
</protein>
<keyword evidence="4" id="KW-1185">Reference proteome</keyword>
<evidence type="ECO:0000313" key="4">
    <source>
        <dbReference type="Proteomes" id="UP000195105"/>
    </source>
</evidence>
<dbReference type="EMBL" id="NGFN01000209">
    <property type="protein sequence ID" value="OUC99532.1"/>
    <property type="molecule type" value="Genomic_DNA"/>
</dbReference>
<organism evidence="3 4">
    <name type="scientific">Streptomyces swartbergensis</name>
    <dbReference type="NCBI Taxonomy" id="487165"/>
    <lineage>
        <taxon>Bacteria</taxon>
        <taxon>Bacillati</taxon>
        <taxon>Actinomycetota</taxon>
        <taxon>Actinomycetes</taxon>
        <taxon>Kitasatosporales</taxon>
        <taxon>Streptomycetaceae</taxon>
        <taxon>Streptomyces</taxon>
    </lineage>
</organism>
<dbReference type="Pfam" id="PF14028">
    <property type="entry name" value="Lant_dehydr_C"/>
    <property type="match status" value="1"/>
</dbReference>
<dbReference type="NCBIfam" id="TIGR03891">
    <property type="entry name" value="thiopep_ocin"/>
    <property type="match status" value="1"/>
</dbReference>
<dbReference type="AlphaFoldDB" id="A0A243RWH4"/>
<sequence length="1075" mass="116729">MLGDTLFRAADLFLLRAPAAQGAAPGLPLPGDGTPPEDPDACVALLAAAADPVLDEALLLASPALSALVRRVAGQGGAGLTASRLRRAALAVLRYDIRMRTRPTPFGLFAGVTTGEFDSTAKSARGTGHRTRTHVDMQWLTKVTHRLEQDPTVRGALGVQAHQALTVRGDRLVLTAPSAPGTAPGADGEGHATVSVRNTPVVAQAVRESRAPVPYPRLVERLLAAFPGAPEQRVRSLLDELLRQEILISSLRPPLDGTDPLRHVLSVLDAVPQASPAAERVRTVLHRLDRERAAYDALPLGAGREPLRRMLDTARDLEQDDTPLHIDTRLDAVLHLPYAVREEIERAADVMYRLSRPKRGLFALRDYHRRFLDVYGADRLVPVLDLLDPATGLGAPAGYGWPNSEAAPQPPDDVRTARRDRAMARLAATALRERRREILITDADLAELAHDEPEPQSAQNSCEITVQVVAASTDALTDGEFLVFLSPSPGSHRSGSTFARFADQEPGWGRPFAALHRQSPVHVEGAVTADLAFRTRSGRAANLAHTVPATGRRISVGVPDAPGVEELRLADIGVGATLDRLTAVHLPTGREIVPVLGNMVSAPAQAPNAARLLWEIGLEGQRLWEPWNWGPLAQAPCVPRIRYGRFVLAGAVWRLDELRAPAEAARTSGRAGWDRAVAGWRERWDVPRQVLAVTADQRLLLDLDHAWHRELLRDQLLRNPDLIAQEVPGEHDGLLDSPLAGHTAEVVVPLVRRSAGPAYRPYAGHLAASRTVHGLGGDWLHLKIHGSARTQDELLRTHLPDLVGRARELGADRWFFIRYTDDAGHHLRVRLHADRRTLWGPVAAAVGEVLDDWQRRGLVRSHLVAQYDPETERYGGADAIEAAEQVFRYDSEAAVELLRVAHETGRGAASGAGLDRGPLSGCRVDDLAVISCAALAHAFGPPEPGHPLLSEDCGDDGAAAWLSMTGSRRDLPAAFRERAAHWRRLVDPYGGWPELSADPLGDRVLTALRDRDAAVRRLGRLVRAAGETPEGRVVGSLMHMVCNRLLGGSTAREMTVLGIARGAVQDHLNRRRHLS</sequence>
<evidence type="ECO:0000313" key="3">
    <source>
        <dbReference type="EMBL" id="OUC99532.1"/>
    </source>
</evidence>
<evidence type="ECO:0000259" key="1">
    <source>
        <dbReference type="Pfam" id="PF04738"/>
    </source>
</evidence>
<dbReference type="InterPro" id="IPR006827">
    <property type="entry name" value="Lant_deHydtase_N"/>
</dbReference>
<gene>
    <name evidence="3" type="ORF">CA983_27840</name>
</gene>
<evidence type="ECO:0008006" key="5">
    <source>
        <dbReference type="Google" id="ProtNLM"/>
    </source>
</evidence>
<accession>A0A243RWH4</accession>
<feature type="domain" description="Thiopeptide-type bacteriocin biosynthesis" evidence="2">
    <location>
        <begin position="779"/>
        <end position="1061"/>
    </location>
</feature>
<dbReference type="Pfam" id="PF04738">
    <property type="entry name" value="Lant_dehydr_N"/>
    <property type="match status" value="1"/>
</dbReference>
<dbReference type="InterPro" id="IPR023809">
    <property type="entry name" value="Thiopep_bacteriocin_synth_dom"/>
</dbReference>
<dbReference type="Proteomes" id="UP000195105">
    <property type="component" value="Unassembled WGS sequence"/>
</dbReference>
<reference evidence="3 4" key="1">
    <citation type="submission" date="2017-05" db="EMBL/GenBank/DDBJ databases">
        <title>Biotechnological potential of actinobacteria isolated from South African environments.</title>
        <authorList>
            <person name="Le Roes-Hill M."/>
            <person name="Prins A."/>
            <person name="Durrell K.A."/>
        </authorList>
    </citation>
    <scope>NUCLEOTIDE SEQUENCE [LARGE SCALE GENOMIC DNA]</scope>
    <source>
        <strain evidence="3 4">HMC13</strain>
    </source>
</reference>
<name>A0A243RWH4_9ACTN</name>